<dbReference type="Proteomes" id="UP000008068">
    <property type="component" value="Unassembled WGS sequence"/>
</dbReference>
<keyword evidence="2" id="KW-1185">Reference proteome</keyword>
<evidence type="ECO:0000313" key="1">
    <source>
        <dbReference type="EMBL" id="EGT44964.1"/>
    </source>
</evidence>
<dbReference type="EMBL" id="GL379814">
    <property type="protein sequence ID" value="EGT44964.1"/>
    <property type="molecule type" value="Genomic_DNA"/>
</dbReference>
<dbReference type="eggNOG" id="KOG3151">
    <property type="taxonomic scope" value="Eukaryota"/>
</dbReference>
<organism evidence="2">
    <name type="scientific">Caenorhabditis brenneri</name>
    <name type="common">Nematode worm</name>
    <dbReference type="NCBI Taxonomy" id="135651"/>
    <lineage>
        <taxon>Eukaryota</taxon>
        <taxon>Metazoa</taxon>
        <taxon>Ecdysozoa</taxon>
        <taxon>Nematoda</taxon>
        <taxon>Chromadorea</taxon>
        <taxon>Rhabditida</taxon>
        <taxon>Rhabditina</taxon>
        <taxon>Rhabditomorpha</taxon>
        <taxon>Rhabditoidea</taxon>
        <taxon>Rhabditidae</taxon>
        <taxon>Peloderinae</taxon>
        <taxon>Caenorhabditis</taxon>
    </lineage>
</organism>
<name>G0MV43_CAEBE</name>
<dbReference type="STRING" id="135651.G0MV43"/>
<gene>
    <name evidence="1" type="ORF">CAEBREN_07828</name>
</gene>
<reference evidence="2" key="1">
    <citation type="submission" date="2011-07" db="EMBL/GenBank/DDBJ databases">
        <authorList>
            <consortium name="Caenorhabditis brenneri Sequencing and Analysis Consortium"/>
            <person name="Wilson R.K."/>
        </authorList>
    </citation>
    <scope>NUCLEOTIDE SEQUENCE [LARGE SCALE GENOMIC DNA]</scope>
    <source>
        <strain evidence="2">PB2801</strain>
    </source>
</reference>
<dbReference type="Gene3D" id="1.25.40.990">
    <property type="match status" value="1"/>
</dbReference>
<dbReference type="HOGENOM" id="CLU_2075217_0_0_1"/>
<dbReference type="AlphaFoldDB" id="G0MV43"/>
<proteinExistence type="predicted"/>
<dbReference type="InParanoid" id="G0MV43"/>
<sequence>MAAAHKNLLALWAKEPKDLAAVGKALNDLTIALSESSDLNEKQSALASKDLYEISVLLAILKNDFDSFDDYINQRKWHLDGERFLFEVEVAQEKPVNLDTVRIATQTIFYAKQLEQIV</sequence>
<protein>
    <submittedName>
        <fullName evidence="1">Uncharacterized protein</fullName>
    </submittedName>
</protein>
<evidence type="ECO:0000313" key="2">
    <source>
        <dbReference type="Proteomes" id="UP000008068"/>
    </source>
</evidence>
<dbReference type="OrthoDB" id="409122at2759"/>
<dbReference type="FunCoup" id="G0MV43">
    <property type="interactions" value="3182"/>
</dbReference>
<accession>G0MV43</accession>